<feature type="transmembrane region" description="Helical" evidence="7">
    <location>
        <begin position="188"/>
        <end position="209"/>
    </location>
</feature>
<dbReference type="InterPro" id="IPR050578">
    <property type="entry name" value="MARVEL-CKLF_proteins"/>
</dbReference>
<dbReference type="AlphaFoldDB" id="A0A8U0PWE9"/>
<evidence type="ECO:0000313" key="10">
    <source>
        <dbReference type="RefSeq" id="XP_038832397.1"/>
    </source>
</evidence>
<dbReference type="PROSITE" id="PS51225">
    <property type="entry name" value="MARVEL"/>
    <property type="match status" value="1"/>
</dbReference>
<dbReference type="InterPro" id="IPR013295">
    <property type="entry name" value="MAL"/>
</dbReference>
<feature type="region of interest" description="Disordered" evidence="6">
    <location>
        <begin position="1"/>
        <end position="22"/>
    </location>
</feature>
<evidence type="ECO:0000313" key="9">
    <source>
        <dbReference type="Proteomes" id="UP000808372"/>
    </source>
</evidence>
<feature type="transmembrane region" description="Helical" evidence="7">
    <location>
        <begin position="155"/>
        <end position="176"/>
    </location>
</feature>
<evidence type="ECO:0000256" key="4">
    <source>
        <dbReference type="ARBA" id="ARBA00023136"/>
    </source>
</evidence>
<keyword evidence="2 5" id="KW-0812">Transmembrane</keyword>
<dbReference type="Pfam" id="PF01284">
    <property type="entry name" value="MARVEL"/>
    <property type="match status" value="1"/>
</dbReference>
<dbReference type="GO" id="GO:0042552">
    <property type="term" value="P:myelination"/>
    <property type="evidence" value="ECO:0007669"/>
    <property type="project" value="TreeGrafter"/>
</dbReference>
<comment type="subcellular location">
    <subcellularLocation>
        <location evidence="1">Membrane</location>
        <topology evidence="1">Multi-pass membrane protein</topology>
    </subcellularLocation>
</comment>
<dbReference type="InterPro" id="IPR008253">
    <property type="entry name" value="Marvel"/>
</dbReference>
<dbReference type="Proteomes" id="UP000808372">
    <property type="component" value="Chromosome 37"/>
</dbReference>
<evidence type="ECO:0000256" key="3">
    <source>
        <dbReference type="ARBA" id="ARBA00022989"/>
    </source>
</evidence>
<name>A0A8U0PWE9_SALNM</name>
<keyword evidence="4 5" id="KW-0472">Membrane</keyword>
<protein>
    <submittedName>
        <fullName evidence="10">CKLF-like MARVEL transmembrane domain-containing protein 8</fullName>
    </submittedName>
</protein>
<evidence type="ECO:0000256" key="6">
    <source>
        <dbReference type="SAM" id="MobiDB-lite"/>
    </source>
</evidence>
<dbReference type="KEGG" id="snh:120030964"/>
<keyword evidence="9" id="KW-1185">Reference proteome</keyword>
<proteinExistence type="predicted"/>
<dbReference type="PANTHER" id="PTHR22776">
    <property type="entry name" value="MARVEL-CONTAINING POTENTIAL LIPID RAFT-ASSOCIATED PROTEIN"/>
    <property type="match status" value="1"/>
</dbReference>
<gene>
    <name evidence="10" type="primary">LOC120030964</name>
</gene>
<organism evidence="9 10">
    <name type="scientific">Salvelinus namaycush</name>
    <name type="common">Lake trout</name>
    <name type="synonym">Salmo namaycush</name>
    <dbReference type="NCBI Taxonomy" id="8040"/>
    <lineage>
        <taxon>Eukaryota</taxon>
        <taxon>Metazoa</taxon>
        <taxon>Chordata</taxon>
        <taxon>Craniata</taxon>
        <taxon>Vertebrata</taxon>
        <taxon>Euteleostomi</taxon>
        <taxon>Actinopterygii</taxon>
        <taxon>Neopterygii</taxon>
        <taxon>Teleostei</taxon>
        <taxon>Protacanthopterygii</taxon>
        <taxon>Salmoniformes</taxon>
        <taxon>Salmonidae</taxon>
        <taxon>Salmoninae</taxon>
        <taxon>Salvelinus</taxon>
    </lineage>
</organism>
<dbReference type="PANTHER" id="PTHR22776:SF10">
    <property type="entry name" value="CKLF-LIKE MARVEL TRANSMEMBRANE DOMAIN-CONTAINING PROTEIN 8"/>
    <property type="match status" value="1"/>
</dbReference>
<evidence type="ECO:0000256" key="1">
    <source>
        <dbReference type="ARBA" id="ARBA00004141"/>
    </source>
</evidence>
<reference evidence="10" key="1">
    <citation type="submission" date="2025-08" db="UniProtKB">
        <authorList>
            <consortium name="RefSeq"/>
        </authorList>
    </citation>
    <scope>IDENTIFICATION</scope>
    <source>
        <tissue evidence="10">White muscle</tissue>
    </source>
</reference>
<sequence>MRSGQEKKGPSKGKWKQDNSPNNTMLMQKFKKLSPAAVEVMRIYRLRLQQYSLTRGLYLKRYKINGEVFIRDVLINQGAGSKSGRSILKMEGAATRTVITSTSSRTEHFSTSTLAYDRQFLRTVSGLLVFAEIVFGLLVWMLIAGTEYFRVSAFGWVMFVAILYWVLTVIFLIIYLTTAYNRIPQVPWTTVGLFFNSSATVMYVVVAAVDAASISHAIKGRHNYTCWVASTFFAFLVTLCYAGSTYFSFKSWRSRDEEQ</sequence>
<feature type="transmembrane region" description="Helical" evidence="7">
    <location>
        <begin position="120"/>
        <end position="143"/>
    </location>
</feature>
<dbReference type="GO" id="GO:0016020">
    <property type="term" value="C:membrane"/>
    <property type="evidence" value="ECO:0007669"/>
    <property type="project" value="UniProtKB-SubCell"/>
</dbReference>
<feature type="domain" description="MARVEL" evidence="8">
    <location>
        <begin position="120"/>
        <end position="253"/>
    </location>
</feature>
<evidence type="ECO:0000259" key="8">
    <source>
        <dbReference type="PROSITE" id="PS51225"/>
    </source>
</evidence>
<dbReference type="GO" id="GO:0019911">
    <property type="term" value="F:structural constituent of myelin sheath"/>
    <property type="evidence" value="ECO:0007669"/>
    <property type="project" value="TreeGrafter"/>
</dbReference>
<dbReference type="RefSeq" id="XP_038832397.1">
    <property type="nucleotide sequence ID" value="XM_038976469.1"/>
</dbReference>
<accession>A0A8U0PWE9</accession>
<keyword evidence="3 7" id="KW-1133">Transmembrane helix</keyword>
<evidence type="ECO:0000256" key="2">
    <source>
        <dbReference type="ARBA" id="ARBA00022692"/>
    </source>
</evidence>
<dbReference type="PRINTS" id="PR01884">
    <property type="entry name" value="MALPROTEIN"/>
</dbReference>
<evidence type="ECO:0000256" key="5">
    <source>
        <dbReference type="PROSITE-ProRule" id="PRU00581"/>
    </source>
</evidence>
<dbReference type="GeneID" id="120030964"/>
<feature type="transmembrane region" description="Helical" evidence="7">
    <location>
        <begin position="229"/>
        <end position="249"/>
    </location>
</feature>
<evidence type="ECO:0000256" key="7">
    <source>
        <dbReference type="SAM" id="Phobius"/>
    </source>
</evidence>